<comment type="caution">
    <text evidence="2">The sequence shown here is derived from an EMBL/GenBank/DDBJ whole genome shotgun (WGS) entry which is preliminary data.</text>
</comment>
<organism evidence="2 3">
    <name type="scientific">Steinernema carpocapsae</name>
    <name type="common">Entomopathogenic nematode</name>
    <dbReference type="NCBI Taxonomy" id="34508"/>
    <lineage>
        <taxon>Eukaryota</taxon>
        <taxon>Metazoa</taxon>
        <taxon>Ecdysozoa</taxon>
        <taxon>Nematoda</taxon>
        <taxon>Chromadorea</taxon>
        <taxon>Rhabditida</taxon>
        <taxon>Tylenchina</taxon>
        <taxon>Panagrolaimomorpha</taxon>
        <taxon>Strongyloidoidea</taxon>
        <taxon>Steinernematidae</taxon>
        <taxon>Steinernema</taxon>
    </lineage>
</organism>
<keyword evidence="3" id="KW-1185">Reference proteome</keyword>
<evidence type="ECO:0000256" key="1">
    <source>
        <dbReference type="SAM" id="MobiDB-lite"/>
    </source>
</evidence>
<accession>A0A4U8UTH5</accession>
<dbReference type="EMBL" id="AZBU02000001">
    <property type="protein sequence ID" value="TMS36660.1"/>
    <property type="molecule type" value="Genomic_DNA"/>
</dbReference>
<proteinExistence type="predicted"/>
<evidence type="ECO:0000313" key="2">
    <source>
        <dbReference type="EMBL" id="TMS36660.1"/>
    </source>
</evidence>
<dbReference type="OrthoDB" id="10345651at2759"/>
<sequence>MSSRLRLNSRKSQFSSEELESSGPDGPIQEPDFKDEETWRRMEKLIPQNSLEAIDITKPVVEVGSIRLAIGKEQVELSEEAVQELYIIRNFASESSITLTFKANTVLYGLRYLIKTTSFEQKGVALRLNFGMILPSKQEQVHTVYLDLSRLPKLDNEDYHKFYLELGTDDGRLFAQRVFKLSLKDVKGIKDHESFDDVF</sequence>
<gene>
    <name evidence="2" type="ORF">L596_003768</name>
</gene>
<protein>
    <submittedName>
        <fullName evidence="2">Uncharacterized protein</fullName>
    </submittedName>
</protein>
<reference evidence="2 3" key="2">
    <citation type="journal article" date="2019" name="G3 (Bethesda)">
        <title>Hybrid Assembly of the Genome of the Entomopathogenic Nematode Steinernema carpocapsae Identifies the X-Chromosome.</title>
        <authorList>
            <person name="Serra L."/>
            <person name="Macchietto M."/>
            <person name="Macias-Munoz A."/>
            <person name="McGill C.J."/>
            <person name="Rodriguez I.M."/>
            <person name="Rodriguez B."/>
            <person name="Murad R."/>
            <person name="Mortazavi A."/>
        </authorList>
    </citation>
    <scope>NUCLEOTIDE SEQUENCE [LARGE SCALE GENOMIC DNA]</scope>
    <source>
        <strain evidence="2 3">ALL</strain>
    </source>
</reference>
<name>A0A4U8UTH5_STECR</name>
<feature type="compositionally biased region" description="Polar residues" evidence="1">
    <location>
        <begin position="1"/>
        <end position="16"/>
    </location>
</feature>
<feature type="region of interest" description="Disordered" evidence="1">
    <location>
        <begin position="1"/>
        <end position="34"/>
    </location>
</feature>
<dbReference type="AlphaFoldDB" id="A0A4U8UTH5"/>
<evidence type="ECO:0000313" key="3">
    <source>
        <dbReference type="Proteomes" id="UP000298663"/>
    </source>
</evidence>
<reference evidence="2 3" key="1">
    <citation type="journal article" date="2015" name="Genome Biol.">
        <title>Comparative genomics of Steinernema reveals deeply conserved gene regulatory networks.</title>
        <authorList>
            <person name="Dillman A.R."/>
            <person name="Macchietto M."/>
            <person name="Porter C.F."/>
            <person name="Rogers A."/>
            <person name="Williams B."/>
            <person name="Antoshechkin I."/>
            <person name="Lee M.M."/>
            <person name="Goodwin Z."/>
            <person name="Lu X."/>
            <person name="Lewis E.E."/>
            <person name="Goodrich-Blair H."/>
            <person name="Stock S.P."/>
            <person name="Adams B.J."/>
            <person name="Sternberg P.W."/>
            <person name="Mortazavi A."/>
        </authorList>
    </citation>
    <scope>NUCLEOTIDE SEQUENCE [LARGE SCALE GENOMIC DNA]</scope>
    <source>
        <strain evidence="2 3">ALL</strain>
    </source>
</reference>
<dbReference type="Proteomes" id="UP000298663">
    <property type="component" value="Unassembled WGS sequence"/>
</dbReference>